<dbReference type="SUPFAM" id="SSF109604">
    <property type="entry name" value="HD-domain/PDEase-like"/>
    <property type="match status" value="1"/>
</dbReference>
<dbReference type="PANTHER" id="PTHR33525:SF4">
    <property type="entry name" value="CYCLIC DI-GMP PHOSPHODIESTERASE CDGJ"/>
    <property type="match status" value="1"/>
</dbReference>
<dbReference type="Gene3D" id="1.10.3210.10">
    <property type="entry name" value="Hypothetical protein af1432"/>
    <property type="match status" value="1"/>
</dbReference>
<organism evidence="2 3">
    <name type="scientific">Fundidesulfovibrio magnetotacticus</name>
    <dbReference type="NCBI Taxonomy" id="2730080"/>
    <lineage>
        <taxon>Bacteria</taxon>
        <taxon>Pseudomonadati</taxon>
        <taxon>Thermodesulfobacteriota</taxon>
        <taxon>Desulfovibrionia</taxon>
        <taxon>Desulfovibrionales</taxon>
        <taxon>Desulfovibrionaceae</taxon>
        <taxon>Fundidesulfovibrio</taxon>
    </lineage>
</organism>
<comment type="caution">
    <text evidence="2">The sequence shown here is derived from an EMBL/GenBank/DDBJ whole genome shotgun (WGS) entry which is preliminary data.</text>
</comment>
<reference evidence="2 3" key="2">
    <citation type="submission" date="2020-05" db="EMBL/GenBank/DDBJ databases">
        <title>Draft genome sequence of Desulfovibrio sp. strainFSS-1.</title>
        <authorList>
            <person name="Shimoshige H."/>
            <person name="Kobayashi H."/>
            <person name="Maekawa T."/>
        </authorList>
    </citation>
    <scope>NUCLEOTIDE SEQUENCE [LARGE SCALE GENOMIC DNA]</scope>
    <source>
        <strain evidence="2 3">SIID29052-01</strain>
    </source>
</reference>
<dbReference type="Pfam" id="PF08668">
    <property type="entry name" value="HDOD"/>
    <property type="match status" value="1"/>
</dbReference>
<dbReference type="Proteomes" id="UP000494245">
    <property type="component" value="Unassembled WGS sequence"/>
</dbReference>
<proteinExistence type="predicted"/>
<feature type="domain" description="HDOD" evidence="1">
    <location>
        <begin position="171"/>
        <end position="360"/>
    </location>
</feature>
<protein>
    <recommendedName>
        <fullName evidence="1">HDOD domain-containing protein</fullName>
    </recommendedName>
</protein>
<dbReference type="RefSeq" id="WP_173080270.1">
    <property type="nucleotide sequence ID" value="NZ_BLTE01000001.1"/>
</dbReference>
<dbReference type="PANTHER" id="PTHR33525">
    <property type="match status" value="1"/>
</dbReference>
<evidence type="ECO:0000313" key="2">
    <source>
        <dbReference type="EMBL" id="GFK92282.1"/>
    </source>
</evidence>
<reference evidence="2 3" key="1">
    <citation type="submission" date="2020-04" db="EMBL/GenBank/DDBJ databases">
        <authorList>
            <consortium name="Desulfovibrio sp. FSS-1 genome sequencing consortium"/>
            <person name="Shimoshige H."/>
            <person name="Kobayashi H."/>
            <person name="Maekawa T."/>
        </authorList>
    </citation>
    <scope>NUCLEOTIDE SEQUENCE [LARGE SCALE GENOMIC DNA]</scope>
    <source>
        <strain evidence="2 3">SIID29052-01</strain>
    </source>
</reference>
<dbReference type="PROSITE" id="PS51833">
    <property type="entry name" value="HDOD"/>
    <property type="match status" value="1"/>
</dbReference>
<accession>A0A6V8LHT5</accession>
<gene>
    <name evidence="2" type="ORF">NNJEOMEG_00105</name>
</gene>
<dbReference type="EMBL" id="BLTE01000001">
    <property type="protein sequence ID" value="GFK92282.1"/>
    <property type="molecule type" value="Genomic_DNA"/>
</dbReference>
<evidence type="ECO:0000259" key="1">
    <source>
        <dbReference type="PROSITE" id="PS51833"/>
    </source>
</evidence>
<dbReference type="InterPro" id="IPR052340">
    <property type="entry name" value="RNase_Y/CdgJ"/>
</dbReference>
<dbReference type="InterPro" id="IPR013976">
    <property type="entry name" value="HDOD"/>
</dbReference>
<sequence length="383" mass="41710">MLVPQSACAPGNATGMDLAPSAAQPSRGNGGVGGNQLTIVDIPFPLLDDGLLAELPPADTVLSLRPDDATSTETLARARAAKARGFRFMLSRCRRETKVGAFIPLCEFLSIDFASDHGINLDIVKALKRYSLTAAASNLASWEEFDLAVRCGFDLFGGSFFHKVELGSNKVKTLPQVKLNLMRQLSKSIDEIDINEVIKTVSLDANLCIQLLRMVNSAAFSLPSPVDSISHAVRVLGMAALKQWISVAMLSELDSSDKGQELMFRALHRATFLSQLSQAGALQGMDTDRLFLLGMLSCADALFGVEMVDLTTELQLPEDLSDALCAKQQSEWAWVVSMLQAIEDNRPEEARRHVVFRGLDPMLTARLYMSSCRLVDCMLKGLA</sequence>
<dbReference type="AlphaFoldDB" id="A0A6V8LHT5"/>
<keyword evidence="3" id="KW-1185">Reference proteome</keyword>
<evidence type="ECO:0000313" key="3">
    <source>
        <dbReference type="Proteomes" id="UP000494245"/>
    </source>
</evidence>
<name>A0A6V8LHT5_9BACT</name>